<feature type="compositionally biased region" description="Basic and acidic residues" evidence="13">
    <location>
        <begin position="1"/>
        <end position="11"/>
    </location>
</feature>
<dbReference type="FunFam" id="3.30.160.60:FF:000038">
    <property type="entry name" value="Zinc finger protein 624"/>
    <property type="match status" value="1"/>
</dbReference>
<evidence type="ECO:0000256" key="11">
    <source>
        <dbReference type="ARBA" id="ARBA00023242"/>
    </source>
</evidence>
<dbReference type="SUPFAM" id="SSF57667">
    <property type="entry name" value="beta-beta-alpha zinc fingers"/>
    <property type="match status" value="3"/>
</dbReference>
<dbReference type="PANTHER" id="PTHR14003">
    <property type="entry name" value="TRANSCRIPTIONAL REPRESSOR PROTEIN YY"/>
    <property type="match status" value="1"/>
</dbReference>
<gene>
    <name evidence="15" type="ORF">AB205_0176140</name>
</gene>
<evidence type="ECO:0000256" key="2">
    <source>
        <dbReference type="ARBA" id="ARBA00004123"/>
    </source>
</evidence>
<feature type="domain" description="C2H2-type" evidence="14">
    <location>
        <begin position="118"/>
        <end position="145"/>
    </location>
</feature>
<evidence type="ECO:0000256" key="13">
    <source>
        <dbReference type="SAM" id="MobiDB-lite"/>
    </source>
</evidence>
<feature type="non-terminal residue" evidence="15">
    <location>
        <position position="389"/>
    </location>
</feature>
<feature type="domain" description="C2H2-type" evidence="14">
    <location>
        <begin position="146"/>
        <end position="173"/>
    </location>
</feature>
<name>A0A2G9QDR6_AQUCT</name>
<dbReference type="GO" id="GO:0000978">
    <property type="term" value="F:RNA polymerase II cis-regulatory region sequence-specific DNA binding"/>
    <property type="evidence" value="ECO:0007669"/>
    <property type="project" value="TreeGrafter"/>
</dbReference>
<dbReference type="GO" id="GO:0005667">
    <property type="term" value="C:transcription regulator complex"/>
    <property type="evidence" value="ECO:0007669"/>
    <property type="project" value="TreeGrafter"/>
</dbReference>
<dbReference type="PROSITE" id="PS50157">
    <property type="entry name" value="ZINC_FINGER_C2H2_2"/>
    <property type="match status" value="5"/>
</dbReference>
<evidence type="ECO:0000256" key="10">
    <source>
        <dbReference type="ARBA" id="ARBA00023163"/>
    </source>
</evidence>
<keyword evidence="11" id="KW-0539">Nucleus</keyword>
<feature type="region of interest" description="Disordered" evidence="13">
    <location>
        <begin position="1"/>
        <end position="66"/>
    </location>
</feature>
<keyword evidence="4" id="KW-0479">Metal-binding</keyword>
<dbReference type="GO" id="GO:0008270">
    <property type="term" value="F:zinc ion binding"/>
    <property type="evidence" value="ECO:0007669"/>
    <property type="project" value="UniProtKB-KW"/>
</dbReference>
<feature type="domain" description="C2H2-type" evidence="14">
    <location>
        <begin position="174"/>
        <end position="201"/>
    </location>
</feature>
<evidence type="ECO:0000256" key="5">
    <source>
        <dbReference type="ARBA" id="ARBA00022737"/>
    </source>
</evidence>
<organism evidence="15 16">
    <name type="scientific">Aquarana catesbeiana</name>
    <name type="common">American bullfrog</name>
    <name type="synonym">Rana catesbeiana</name>
    <dbReference type="NCBI Taxonomy" id="8400"/>
    <lineage>
        <taxon>Eukaryota</taxon>
        <taxon>Metazoa</taxon>
        <taxon>Chordata</taxon>
        <taxon>Craniata</taxon>
        <taxon>Vertebrata</taxon>
        <taxon>Euteleostomi</taxon>
        <taxon>Amphibia</taxon>
        <taxon>Batrachia</taxon>
        <taxon>Anura</taxon>
        <taxon>Neobatrachia</taxon>
        <taxon>Ranoidea</taxon>
        <taxon>Ranidae</taxon>
        <taxon>Aquarana</taxon>
    </lineage>
</organism>
<dbReference type="GO" id="GO:0000785">
    <property type="term" value="C:chromatin"/>
    <property type="evidence" value="ECO:0007669"/>
    <property type="project" value="TreeGrafter"/>
</dbReference>
<keyword evidence="16" id="KW-1185">Reference proteome</keyword>
<dbReference type="InterPro" id="IPR013087">
    <property type="entry name" value="Znf_C2H2_type"/>
</dbReference>
<dbReference type="AlphaFoldDB" id="A0A2G9QDR6"/>
<feature type="non-terminal residue" evidence="15">
    <location>
        <position position="1"/>
    </location>
</feature>
<keyword evidence="10" id="KW-0804">Transcription</keyword>
<dbReference type="PANTHER" id="PTHR14003:SF25">
    <property type="entry name" value="GASTRULA ZINC FINGER PROTEIN XLCGF57.1"/>
    <property type="match status" value="1"/>
</dbReference>
<evidence type="ECO:0000313" key="15">
    <source>
        <dbReference type="EMBL" id="PIO13752.1"/>
    </source>
</evidence>
<evidence type="ECO:0000313" key="16">
    <source>
        <dbReference type="Proteomes" id="UP000228934"/>
    </source>
</evidence>
<reference evidence="16" key="1">
    <citation type="journal article" date="2017" name="Nat. Commun.">
        <title>The North American bullfrog draft genome provides insight into hormonal regulation of long noncoding RNA.</title>
        <authorList>
            <person name="Hammond S.A."/>
            <person name="Warren R.L."/>
            <person name="Vandervalk B.P."/>
            <person name="Kucuk E."/>
            <person name="Khan H."/>
            <person name="Gibb E.A."/>
            <person name="Pandoh P."/>
            <person name="Kirk H."/>
            <person name="Zhao Y."/>
            <person name="Jones M."/>
            <person name="Mungall A.J."/>
            <person name="Coope R."/>
            <person name="Pleasance S."/>
            <person name="Moore R.A."/>
            <person name="Holt R.A."/>
            <person name="Round J.M."/>
            <person name="Ohora S."/>
            <person name="Walle B.V."/>
            <person name="Veldhoen N."/>
            <person name="Helbing C.C."/>
            <person name="Birol I."/>
        </authorList>
    </citation>
    <scope>NUCLEOTIDE SEQUENCE [LARGE SCALE GENOMIC DNA]</scope>
</reference>
<dbReference type="GO" id="GO:0031519">
    <property type="term" value="C:PcG protein complex"/>
    <property type="evidence" value="ECO:0007669"/>
    <property type="project" value="TreeGrafter"/>
</dbReference>
<dbReference type="Pfam" id="PF00096">
    <property type="entry name" value="zf-C2H2"/>
    <property type="match status" value="5"/>
</dbReference>
<dbReference type="FunFam" id="3.30.160.60:FF:000414">
    <property type="entry name" value="Zinc finger protein 398"/>
    <property type="match status" value="1"/>
</dbReference>
<feature type="domain" description="C2H2-type" evidence="14">
    <location>
        <begin position="202"/>
        <end position="229"/>
    </location>
</feature>
<dbReference type="EMBL" id="KZ012954">
    <property type="protein sequence ID" value="PIO13752.1"/>
    <property type="molecule type" value="Genomic_DNA"/>
</dbReference>
<feature type="domain" description="C2H2-type" evidence="14">
    <location>
        <begin position="90"/>
        <end position="117"/>
    </location>
</feature>
<feature type="compositionally biased region" description="Polar residues" evidence="13">
    <location>
        <begin position="39"/>
        <end position="55"/>
    </location>
</feature>
<dbReference type="OrthoDB" id="654211at2759"/>
<comment type="subcellular location">
    <subcellularLocation>
        <location evidence="2">Nucleus</location>
    </subcellularLocation>
</comment>
<dbReference type="InterPro" id="IPR036236">
    <property type="entry name" value="Znf_C2H2_sf"/>
</dbReference>
<evidence type="ECO:0000256" key="9">
    <source>
        <dbReference type="ARBA" id="ARBA00023125"/>
    </source>
</evidence>
<keyword evidence="5" id="KW-0677">Repeat</keyword>
<evidence type="ECO:0000259" key="14">
    <source>
        <dbReference type="PROSITE" id="PS50157"/>
    </source>
</evidence>
<keyword evidence="7" id="KW-0862">Zinc</keyword>
<protein>
    <recommendedName>
        <fullName evidence="14">C2H2-type domain-containing protein</fullName>
    </recommendedName>
</protein>
<evidence type="ECO:0000256" key="8">
    <source>
        <dbReference type="ARBA" id="ARBA00023015"/>
    </source>
</evidence>
<accession>A0A2G9QDR6</accession>
<dbReference type="SMART" id="SM00355">
    <property type="entry name" value="ZnF_C2H2"/>
    <property type="match status" value="5"/>
</dbReference>
<evidence type="ECO:0000256" key="4">
    <source>
        <dbReference type="ARBA" id="ARBA00022723"/>
    </source>
</evidence>
<dbReference type="FunFam" id="3.30.160.60:FF:002797">
    <property type="entry name" value="Zinc finger protein 613"/>
    <property type="match status" value="1"/>
</dbReference>
<keyword evidence="6 12" id="KW-0863">Zinc-finger</keyword>
<dbReference type="FunFam" id="3.30.160.60:FF:002274">
    <property type="entry name" value="Zinc finger protein 432"/>
    <property type="match status" value="1"/>
</dbReference>
<keyword evidence="9" id="KW-0238">DNA-binding</keyword>
<evidence type="ECO:0000256" key="1">
    <source>
        <dbReference type="ARBA" id="ARBA00003767"/>
    </source>
</evidence>
<dbReference type="GO" id="GO:0000981">
    <property type="term" value="F:DNA-binding transcription factor activity, RNA polymerase II-specific"/>
    <property type="evidence" value="ECO:0007669"/>
    <property type="project" value="TreeGrafter"/>
</dbReference>
<sequence>STWEEDVKVEDNDIGCSPEVNPIPHNTHDRPHHWKRSLDMSNSEESPHKSPTWTSDGPLISDSADGCGNPSNLKESSLNHKGVHTGENSLSCSECGKCFTQKEHLLSHQRCHVSEHLFSCPVCEKCFTRKASLISHQKNHTAEDPFSCSECGKCFNVKSKLLRHLQIHTGERPFSCLECGKFFSRKEHLLLHQRNHTGERPFSCSECGKSFSHKNILVNHEKVHTGERPHSCSEELTPASVPILVQCVGNVSLGKETFFSTRGFTLVSALFLREKFFFFTNRNISEFRQARFMFRVGETFHSFCTFRQLCKQQRNHTSERLHFHIQSVGRFNNKANMFMSSCSECGKCFTPFACFITFLNRERFTLVKGSVFMFRVWESFSVRWLHILD</sequence>
<evidence type="ECO:0000256" key="3">
    <source>
        <dbReference type="ARBA" id="ARBA00006991"/>
    </source>
</evidence>
<evidence type="ECO:0000256" key="12">
    <source>
        <dbReference type="PROSITE-ProRule" id="PRU00042"/>
    </source>
</evidence>
<dbReference type="Gene3D" id="3.30.160.60">
    <property type="entry name" value="Classic Zinc Finger"/>
    <property type="match status" value="5"/>
</dbReference>
<comment type="function">
    <text evidence="1">May be involved in transcriptional regulation.</text>
</comment>
<dbReference type="Proteomes" id="UP000228934">
    <property type="component" value="Unassembled WGS sequence"/>
</dbReference>
<keyword evidence="8" id="KW-0805">Transcription regulation</keyword>
<comment type="similarity">
    <text evidence="3">Belongs to the krueppel C2H2-type zinc-finger protein family.</text>
</comment>
<proteinExistence type="inferred from homology"/>
<dbReference type="FunFam" id="3.30.160.60:FF:000446">
    <property type="entry name" value="Zinc finger protein"/>
    <property type="match status" value="1"/>
</dbReference>
<evidence type="ECO:0000256" key="7">
    <source>
        <dbReference type="ARBA" id="ARBA00022833"/>
    </source>
</evidence>
<evidence type="ECO:0000256" key="6">
    <source>
        <dbReference type="ARBA" id="ARBA00022771"/>
    </source>
</evidence>
<dbReference type="PROSITE" id="PS00028">
    <property type="entry name" value="ZINC_FINGER_C2H2_1"/>
    <property type="match status" value="5"/>
</dbReference>